<dbReference type="RefSeq" id="WP_071629151.1">
    <property type="nucleotide sequence ID" value="NZ_CP022375.1"/>
</dbReference>
<dbReference type="AlphaFoldDB" id="A0A345JRD7"/>
<dbReference type="EMBL" id="CP022375">
    <property type="protein sequence ID" value="AXH29883.1"/>
    <property type="molecule type" value="Genomic_DNA"/>
</dbReference>
<organism evidence="1 2">
    <name type="scientific">Francisella opportunistica</name>
    <dbReference type="NCBI Taxonomy" id="2016517"/>
    <lineage>
        <taxon>Bacteria</taxon>
        <taxon>Pseudomonadati</taxon>
        <taxon>Pseudomonadota</taxon>
        <taxon>Gammaproteobacteria</taxon>
        <taxon>Thiotrichales</taxon>
        <taxon>Francisellaceae</taxon>
        <taxon>Francisella</taxon>
    </lineage>
</organism>
<proteinExistence type="predicted"/>
<dbReference type="KEGG" id="foo:CGC45_04430"/>
<gene>
    <name evidence="1" type="ORF">CGC43_04445</name>
</gene>
<dbReference type="SUPFAM" id="SSF55909">
    <property type="entry name" value="Pentein"/>
    <property type="match status" value="1"/>
</dbReference>
<protein>
    <submittedName>
        <fullName evidence="1">Amidinotransferase</fullName>
    </submittedName>
</protein>
<dbReference type="OrthoDB" id="9814070at2"/>
<dbReference type="Proteomes" id="UP000253862">
    <property type="component" value="Chromosome"/>
</dbReference>
<dbReference type="Gene3D" id="3.75.10.10">
    <property type="entry name" value="L-arginine/glycine Amidinotransferase, Chain A"/>
    <property type="match status" value="1"/>
</dbReference>
<keyword evidence="2" id="KW-1185">Reference proteome</keyword>
<accession>A0A345JRD7</accession>
<dbReference type="GO" id="GO:0016740">
    <property type="term" value="F:transferase activity"/>
    <property type="evidence" value="ECO:0007669"/>
    <property type="project" value="UniProtKB-KW"/>
</dbReference>
<evidence type="ECO:0000313" key="1">
    <source>
        <dbReference type="EMBL" id="AXH29883.1"/>
    </source>
</evidence>
<evidence type="ECO:0000313" key="2">
    <source>
        <dbReference type="Proteomes" id="UP000253862"/>
    </source>
</evidence>
<sequence>MKEVLMCRPTAFDVVYAINPWMQVNNKPDKTLALKQWQNLYDTYQKLELKINLIEQGEDVPDMVFTANAGVVRKNTFIASNFRPVERKPEEVLFQKWFKDNSYQIETLDCYHSGEGDALEYNNKLYCGYGYRSSLKASQQLAKLVDIEAVQLEIVDPFFYDLDLTFCPLGNRAVMYYPKAYAPQSQEVLKQLPNAIELSHEQVANQFANSVYTSGKLIISGCDDKLRKQLYKFDIEPIIINVSEFRKAGGGIKCMTLKLV</sequence>
<keyword evidence="1" id="KW-0808">Transferase</keyword>
<dbReference type="Pfam" id="PF19420">
    <property type="entry name" value="DDAH_eukar"/>
    <property type="match status" value="1"/>
</dbReference>
<name>A0A345JRD7_9GAMM</name>
<reference evidence="1 2" key="1">
    <citation type="submission" date="2017-07" db="EMBL/GenBank/DDBJ databases">
        <title>Complete genome sequences and comparative analysis of the novel pathogen Francisella opportunistica.</title>
        <authorList>
            <person name="Dietrich E.A."/>
            <person name="Kingry L.C."/>
            <person name="Petersen J.M."/>
        </authorList>
    </citation>
    <scope>NUCLEOTIDE SEQUENCE [LARGE SCALE GENOMIC DNA]</scope>
    <source>
        <strain evidence="1 2">14-2155</strain>
    </source>
</reference>